<comment type="caution">
    <text evidence="1">The sequence shown here is derived from an EMBL/GenBank/DDBJ whole genome shotgun (WGS) entry which is preliminary data.</text>
</comment>
<reference evidence="1 2" key="1">
    <citation type="submission" date="2020-08" db="EMBL/GenBank/DDBJ databases">
        <title>Plant Genome Project.</title>
        <authorList>
            <person name="Zhang R.-G."/>
        </authorList>
    </citation>
    <scope>NUCLEOTIDE SEQUENCE [LARGE SCALE GENOMIC DNA]</scope>
    <source>
        <tissue evidence="1">Rhizome</tissue>
    </source>
</reference>
<evidence type="ECO:0000313" key="2">
    <source>
        <dbReference type="Proteomes" id="UP000734854"/>
    </source>
</evidence>
<accession>A0A8J5I4A4</accession>
<dbReference type="EMBL" id="JACMSC010000001">
    <property type="protein sequence ID" value="KAG6535239.1"/>
    <property type="molecule type" value="Genomic_DNA"/>
</dbReference>
<dbReference type="GO" id="GO:0005737">
    <property type="term" value="C:cytoplasm"/>
    <property type="evidence" value="ECO:0007669"/>
    <property type="project" value="TreeGrafter"/>
</dbReference>
<dbReference type="Proteomes" id="UP000734854">
    <property type="component" value="Unassembled WGS sequence"/>
</dbReference>
<evidence type="ECO:0000313" key="1">
    <source>
        <dbReference type="EMBL" id="KAG6535239.1"/>
    </source>
</evidence>
<organism evidence="1 2">
    <name type="scientific">Zingiber officinale</name>
    <name type="common">Ginger</name>
    <name type="synonym">Amomum zingiber</name>
    <dbReference type="NCBI Taxonomy" id="94328"/>
    <lineage>
        <taxon>Eukaryota</taxon>
        <taxon>Viridiplantae</taxon>
        <taxon>Streptophyta</taxon>
        <taxon>Embryophyta</taxon>
        <taxon>Tracheophyta</taxon>
        <taxon>Spermatophyta</taxon>
        <taxon>Magnoliopsida</taxon>
        <taxon>Liliopsida</taxon>
        <taxon>Zingiberales</taxon>
        <taxon>Zingiberaceae</taxon>
        <taxon>Zingiber</taxon>
    </lineage>
</organism>
<dbReference type="GO" id="GO:0004057">
    <property type="term" value="F:arginyl-tRNA--protein transferase activity"/>
    <property type="evidence" value="ECO:0007669"/>
    <property type="project" value="TreeGrafter"/>
</dbReference>
<keyword evidence="2" id="KW-1185">Reference proteome</keyword>
<name>A0A8J5I4A4_ZINOF</name>
<dbReference type="PANTHER" id="PTHR21367:SF1">
    <property type="entry name" value="ARGINYL-TRNA--PROTEIN TRANSFERASE 1"/>
    <property type="match status" value="1"/>
</dbReference>
<proteinExistence type="predicted"/>
<sequence length="298" mass="33545">MMAGDGTPADTADPHSLLASPTCTCTGLWAKSLTAEDYQGELPDINPKVIAEKISGLVLQQEAPSDLLTKACNGHLNFYSTTKQSLESSLKQKVQEPRRNQGNAKRLATSDNCIIVPQKRRKLEIHLKISSFDQEEYALYRKYQIKVHGDSQKKLQWVPFEIARPLLERNPYVVLSHYLVEQQFAMVSKHTRTVERFDTDTPGCAPSEDSSDEDIDEVNFCYEDTDKGVEDEPSFLAGSAPVADDSQDYDVGNIVLDVKGLCVKFKTEELPFLNPYDSVDKTYMQIWLSPSFDMNSEF</sequence>
<protein>
    <submittedName>
        <fullName evidence="1">Uncharacterized protein</fullName>
    </submittedName>
</protein>
<gene>
    <name evidence="1" type="ORF">ZIOFF_000204</name>
</gene>
<dbReference type="InterPro" id="IPR030700">
    <property type="entry name" value="N-end_Aminoacyl_Trfase"/>
</dbReference>
<dbReference type="PANTHER" id="PTHR21367">
    <property type="entry name" value="ARGININE-TRNA-PROTEIN TRANSFERASE 1"/>
    <property type="match status" value="1"/>
</dbReference>
<dbReference type="AlphaFoldDB" id="A0A8J5I4A4"/>